<protein>
    <recommendedName>
        <fullName evidence="2">ArpU family transcriptional regulator</fullName>
    </recommendedName>
</protein>
<reference evidence="1" key="1">
    <citation type="submission" date="2017-06" db="EMBL/GenBank/DDBJ databases">
        <title>Novel phages from South African skin metaviromes.</title>
        <authorList>
            <person name="van Zyl L.J."/>
            <person name="Abrahams Y."/>
            <person name="Stander E.A."/>
            <person name="Kirby B.M."/>
            <person name="Clavaud C."/>
            <person name="Farcet C."/>
            <person name="Breton L."/>
            <person name="Trindade M.I."/>
        </authorList>
    </citation>
    <scope>NUCLEOTIDE SEQUENCE</scope>
</reference>
<accession>A0A2H4J748</accession>
<dbReference type="EMBL" id="MF417886">
    <property type="protein sequence ID" value="ASN69167.1"/>
    <property type="molecule type" value="Genomic_DNA"/>
</dbReference>
<organism evidence="1">
    <name type="scientific">uncultured Caudovirales phage</name>
    <dbReference type="NCBI Taxonomy" id="2100421"/>
    <lineage>
        <taxon>Viruses</taxon>
        <taxon>Duplodnaviria</taxon>
        <taxon>Heunggongvirae</taxon>
        <taxon>Uroviricota</taxon>
        <taxon>Caudoviricetes</taxon>
        <taxon>Peduoviridae</taxon>
        <taxon>Maltschvirus</taxon>
        <taxon>Maltschvirus maltsch</taxon>
    </lineage>
</organism>
<evidence type="ECO:0000313" key="1">
    <source>
        <dbReference type="EMBL" id="ASN69167.1"/>
    </source>
</evidence>
<sequence length="125" mass="14887">MKQLSLFSDVDDKEIRRVVARQLKQYKAYRVAFQNKLEQDAEGIDHLFPMLNDIEKQKFLFVKQIDRAIENALNEIEREIIIRKYLGNQRVKDIDVYLDLGLTKDQYYVHKKYAINLIATALRII</sequence>
<proteinExistence type="predicted"/>
<gene>
    <name evidence="1" type="ORF">7F23_54</name>
</gene>
<name>A0A2H4J748_9CAUD</name>
<dbReference type="NCBIfam" id="TIGR01637">
    <property type="entry name" value="phage_arpU"/>
    <property type="match status" value="1"/>
</dbReference>
<evidence type="ECO:0008006" key="2">
    <source>
        <dbReference type="Google" id="ProtNLM"/>
    </source>
</evidence>
<dbReference type="InterPro" id="IPR006524">
    <property type="entry name" value="ArpU-like"/>
</dbReference>